<dbReference type="AlphaFoldDB" id="A0A7S4UVP6"/>
<evidence type="ECO:0000256" key="1">
    <source>
        <dbReference type="SAM" id="MobiDB-lite"/>
    </source>
</evidence>
<reference evidence="3" key="1">
    <citation type="submission" date="2021-01" db="EMBL/GenBank/DDBJ databases">
        <authorList>
            <person name="Corre E."/>
            <person name="Pelletier E."/>
            <person name="Niang G."/>
            <person name="Scheremetjew M."/>
            <person name="Finn R."/>
            <person name="Kale V."/>
            <person name="Holt S."/>
            <person name="Cochrane G."/>
            <person name="Meng A."/>
            <person name="Brown T."/>
            <person name="Cohen L."/>
        </authorList>
    </citation>
    <scope>NUCLEOTIDE SEQUENCE</scope>
    <source>
        <strain evidence="3">GSO104</strain>
    </source>
</reference>
<feature type="transmembrane region" description="Helical" evidence="2">
    <location>
        <begin position="7"/>
        <end position="35"/>
    </location>
</feature>
<proteinExistence type="predicted"/>
<evidence type="ECO:0000256" key="2">
    <source>
        <dbReference type="SAM" id="Phobius"/>
    </source>
</evidence>
<accession>A0A7S4UVP6</accession>
<name>A0A7S4UVP6_9STRA</name>
<keyword evidence="2" id="KW-0472">Membrane</keyword>
<gene>
    <name evidence="3" type="ORF">DBRI00130_LOCUS7146</name>
</gene>
<dbReference type="EMBL" id="HBNS01008840">
    <property type="protein sequence ID" value="CAE4592380.1"/>
    <property type="molecule type" value="Transcribed_RNA"/>
</dbReference>
<protein>
    <submittedName>
        <fullName evidence="3">Uncharacterized protein</fullName>
    </submittedName>
</protein>
<keyword evidence="2" id="KW-1133">Transmembrane helix</keyword>
<evidence type="ECO:0000313" key="3">
    <source>
        <dbReference type="EMBL" id="CAE4592380.1"/>
    </source>
</evidence>
<organism evidence="3">
    <name type="scientific">Ditylum brightwellii</name>
    <dbReference type="NCBI Taxonomy" id="49249"/>
    <lineage>
        <taxon>Eukaryota</taxon>
        <taxon>Sar</taxon>
        <taxon>Stramenopiles</taxon>
        <taxon>Ochrophyta</taxon>
        <taxon>Bacillariophyta</taxon>
        <taxon>Mediophyceae</taxon>
        <taxon>Lithodesmiophycidae</taxon>
        <taxon>Lithodesmiales</taxon>
        <taxon>Lithodesmiaceae</taxon>
        <taxon>Ditylum</taxon>
    </lineage>
</organism>
<sequence length="152" mass="17685">MERLLRTFFVLLCTCIIILSMFRYVLFPLLMFFTFHAHYTSDCTPNFPKNRYLEMNNWDLEAAMQNAKDDIAWEKSQQQPPPPPKKELEDISSLALEAHIAIPVTTTTSVKKKKKNIELELGSVTAKKQEQRNPLTTTKKQMKGLFRPLLPR</sequence>
<keyword evidence="2" id="KW-0812">Transmembrane</keyword>
<feature type="region of interest" description="Disordered" evidence="1">
    <location>
        <begin position="125"/>
        <end position="152"/>
    </location>
</feature>